<proteinExistence type="predicted"/>
<name>A0A1W2DAX6_9SPHI</name>
<gene>
    <name evidence="2" type="ORF">SAMN04488524_3557</name>
</gene>
<feature type="transmembrane region" description="Helical" evidence="1">
    <location>
        <begin position="81"/>
        <end position="105"/>
    </location>
</feature>
<protein>
    <recommendedName>
        <fullName evidence="4">DUF1360 domain-containing protein</fullName>
    </recommendedName>
</protein>
<reference evidence="3" key="1">
    <citation type="submission" date="2017-04" db="EMBL/GenBank/DDBJ databases">
        <authorList>
            <person name="Varghese N."/>
            <person name="Submissions S."/>
        </authorList>
    </citation>
    <scope>NUCLEOTIDE SEQUENCE [LARGE SCALE GENOMIC DNA]</scope>
    <source>
        <strain evidence="3">DSM 12126</strain>
    </source>
</reference>
<sequence length="136" mass="16075">MESHPYWFFILAIVVACISWTVTKEEIFKEPREYCVAKSKSCNALLKRKFFYVFTCEYCFSHYVTLLLLLVTDYKLLYKNWIGYVIAGFTIVWMANLYMSLYNIIRIDLKKGKITAEEEAEKLKIQKANADTIRIP</sequence>
<keyword evidence="1" id="KW-0472">Membrane</keyword>
<feature type="transmembrane region" description="Helical" evidence="1">
    <location>
        <begin position="6"/>
        <end position="23"/>
    </location>
</feature>
<dbReference type="RefSeq" id="WP_084240356.1">
    <property type="nucleotide sequence ID" value="NZ_FWXT01000003.1"/>
</dbReference>
<dbReference type="EMBL" id="FWXT01000003">
    <property type="protein sequence ID" value="SMC94581.1"/>
    <property type="molecule type" value="Genomic_DNA"/>
</dbReference>
<evidence type="ECO:0000313" key="3">
    <source>
        <dbReference type="Proteomes" id="UP000192756"/>
    </source>
</evidence>
<evidence type="ECO:0008006" key="4">
    <source>
        <dbReference type="Google" id="ProtNLM"/>
    </source>
</evidence>
<keyword evidence="1" id="KW-0812">Transmembrane</keyword>
<feature type="transmembrane region" description="Helical" evidence="1">
    <location>
        <begin position="50"/>
        <end position="69"/>
    </location>
</feature>
<dbReference type="OrthoDB" id="1375524at2"/>
<keyword evidence="1" id="KW-1133">Transmembrane helix</keyword>
<dbReference type="AlphaFoldDB" id="A0A1W2DAX6"/>
<dbReference type="Proteomes" id="UP000192756">
    <property type="component" value="Unassembled WGS sequence"/>
</dbReference>
<evidence type="ECO:0000313" key="2">
    <source>
        <dbReference type="EMBL" id="SMC94581.1"/>
    </source>
</evidence>
<evidence type="ECO:0000256" key="1">
    <source>
        <dbReference type="SAM" id="Phobius"/>
    </source>
</evidence>
<accession>A0A1W2DAX6</accession>
<keyword evidence="3" id="KW-1185">Reference proteome</keyword>
<organism evidence="2 3">
    <name type="scientific">Pedobacter africanus</name>
    <dbReference type="NCBI Taxonomy" id="151894"/>
    <lineage>
        <taxon>Bacteria</taxon>
        <taxon>Pseudomonadati</taxon>
        <taxon>Bacteroidota</taxon>
        <taxon>Sphingobacteriia</taxon>
        <taxon>Sphingobacteriales</taxon>
        <taxon>Sphingobacteriaceae</taxon>
        <taxon>Pedobacter</taxon>
    </lineage>
</organism>